<dbReference type="InterPro" id="IPR036908">
    <property type="entry name" value="RlpA-like_sf"/>
</dbReference>
<protein>
    <recommendedName>
        <fullName evidence="4">Endolytic peptidoglycan transglycosylase RlpA</fullName>
        <ecNumber evidence="4">4.2.2.-</ecNumber>
    </recommendedName>
</protein>
<keyword evidence="9" id="KW-1185">Reference proteome</keyword>
<dbReference type="NCBIfam" id="TIGR00413">
    <property type="entry name" value="rlpA"/>
    <property type="match status" value="1"/>
</dbReference>
<comment type="similarity">
    <text evidence="4 5">Belongs to the RlpA family.</text>
</comment>
<dbReference type="CDD" id="cd22268">
    <property type="entry name" value="DPBB_RlpA-like"/>
    <property type="match status" value="1"/>
</dbReference>
<keyword evidence="3 4" id="KW-0961">Cell wall biogenesis/degradation</keyword>
<comment type="function">
    <text evidence="4">Lytic transglycosylase with a strong preference for naked glycan strands that lack stem peptides.</text>
</comment>
<dbReference type="RefSeq" id="WP_123400064.1">
    <property type="nucleotide sequence ID" value="NZ_RJVI01000001.1"/>
</dbReference>
<evidence type="ECO:0000313" key="8">
    <source>
        <dbReference type="EMBL" id="ROR34685.1"/>
    </source>
</evidence>
<dbReference type="SUPFAM" id="SSF50685">
    <property type="entry name" value="Barwin-like endoglucanases"/>
    <property type="match status" value="1"/>
</dbReference>
<keyword evidence="4 8" id="KW-0449">Lipoprotein</keyword>
<dbReference type="Gene3D" id="3.30.70.1070">
    <property type="entry name" value="Sporulation related repeat"/>
    <property type="match status" value="1"/>
</dbReference>
<keyword evidence="2 4" id="KW-0456">Lyase</keyword>
<sequence length="269" mass="28988">MRARLLPALLLLLGGCSALVRHDGPPARAPDLSAVAEAVPRAEPRSPYGNPDSYVVEGRRYHVLASAEGYRERGIASWYGRKFHGRRTASGEPYDMYAMTAAHRTLPLPTYVRVTNLENGRSVVVRVNDRGPFRRNRIIDLSYAAALRLGFADKGTALVEVEALTPGAAPASAAAAPQPPEPVAAAAPAPPPVRLYLQAGAFVSRRNAELLRRRLEVLVREPVEVGRVTGAADALFRVRIGPLAGVEEADALAERLARIGLESVRVVIE</sequence>
<dbReference type="FunFam" id="2.40.40.10:FF:000003">
    <property type="entry name" value="Endolytic peptidoglycan transglycosylase RlpA"/>
    <property type="match status" value="1"/>
</dbReference>
<evidence type="ECO:0000256" key="4">
    <source>
        <dbReference type="HAMAP-Rule" id="MF_02071"/>
    </source>
</evidence>
<keyword evidence="4" id="KW-1003">Cell membrane</keyword>
<gene>
    <name evidence="4" type="primary">rlpA</name>
    <name evidence="8" type="ORF">EDC57_0586</name>
</gene>
<dbReference type="SUPFAM" id="SSF110997">
    <property type="entry name" value="Sporulation related repeat"/>
    <property type="match status" value="1"/>
</dbReference>
<comment type="caution">
    <text evidence="8">The sequence shown here is derived from an EMBL/GenBank/DDBJ whole genome shotgun (WGS) entry which is preliminary data.</text>
</comment>
<evidence type="ECO:0000259" key="7">
    <source>
        <dbReference type="PROSITE" id="PS51724"/>
    </source>
</evidence>
<keyword evidence="4" id="KW-0564">Palmitate</keyword>
<organism evidence="8 9">
    <name type="scientific">Inmirania thermothiophila</name>
    <dbReference type="NCBI Taxonomy" id="1750597"/>
    <lineage>
        <taxon>Bacteria</taxon>
        <taxon>Pseudomonadati</taxon>
        <taxon>Pseudomonadota</taxon>
        <taxon>Gammaproteobacteria</taxon>
        <taxon>Chromatiales</taxon>
        <taxon>Ectothiorhodospiraceae</taxon>
        <taxon>Inmirania</taxon>
    </lineage>
</organism>
<evidence type="ECO:0000256" key="1">
    <source>
        <dbReference type="ARBA" id="ARBA00022729"/>
    </source>
</evidence>
<evidence type="ECO:0000256" key="6">
    <source>
        <dbReference type="SAM" id="SignalP"/>
    </source>
</evidence>
<dbReference type="EC" id="4.2.2.-" evidence="4"/>
<accession>A0A3N1Y7D4</accession>
<feature type="signal peptide" evidence="6">
    <location>
        <begin position="1"/>
        <end position="18"/>
    </location>
</feature>
<dbReference type="GO" id="GO:0008932">
    <property type="term" value="F:lytic endotransglycosylase activity"/>
    <property type="evidence" value="ECO:0007669"/>
    <property type="project" value="UniProtKB-UniRule"/>
</dbReference>
<dbReference type="InterPro" id="IPR007730">
    <property type="entry name" value="SPOR-like_dom"/>
</dbReference>
<dbReference type="Proteomes" id="UP000276634">
    <property type="component" value="Unassembled WGS sequence"/>
</dbReference>
<dbReference type="EMBL" id="RJVI01000001">
    <property type="protein sequence ID" value="ROR34685.1"/>
    <property type="molecule type" value="Genomic_DNA"/>
</dbReference>
<keyword evidence="1 6" id="KW-0732">Signal</keyword>
<dbReference type="Pfam" id="PF03330">
    <property type="entry name" value="DPBB_1"/>
    <property type="match status" value="1"/>
</dbReference>
<keyword evidence="4" id="KW-0472">Membrane</keyword>
<evidence type="ECO:0000256" key="2">
    <source>
        <dbReference type="ARBA" id="ARBA00023239"/>
    </source>
</evidence>
<dbReference type="InterPro" id="IPR012997">
    <property type="entry name" value="RplA"/>
</dbReference>
<reference evidence="8 9" key="1">
    <citation type="submission" date="2018-11" db="EMBL/GenBank/DDBJ databases">
        <title>Genomic Encyclopedia of Type Strains, Phase IV (KMG-IV): sequencing the most valuable type-strain genomes for metagenomic binning, comparative biology and taxonomic classification.</title>
        <authorList>
            <person name="Goeker M."/>
        </authorList>
    </citation>
    <scope>NUCLEOTIDE SEQUENCE [LARGE SCALE GENOMIC DNA]</scope>
    <source>
        <strain evidence="8 9">DSM 100275</strain>
    </source>
</reference>
<feature type="domain" description="SPOR" evidence="7">
    <location>
        <begin position="189"/>
        <end position="269"/>
    </location>
</feature>
<dbReference type="PANTHER" id="PTHR34183:SF1">
    <property type="entry name" value="ENDOLYTIC PEPTIDOGLYCAN TRANSGLYCOSYLASE RLPA"/>
    <property type="match status" value="1"/>
</dbReference>
<dbReference type="PROSITE" id="PS51257">
    <property type="entry name" value="PROKAR_LIPOPROTEIN"/>
    <property type="match status" value="1"/>
</dbReference>
<dbReference type="PROSITE" id="PS51724">
    <property type="entry name" value="SPOR"/>
    <property type="match status" value="1"/>
</dbReference>
<dbReference type="Gene3D" id="2.40.40.10">
    <property type="entry name" value="RlpA-like domain"/>
    <property type="match status" value="1"/>
</dbReference>
<dbReference type="GO" id="GO:0005886">
    <property type="term" value="C:plasma membrane"/>
    <property type="evidence" value="ECO:0007669"/>
    <property type="project" value="UniProtKB-SubCell"/>
</dbReference>
<dbReference type="OrthoDB" id="9779128at2"/>
<evidence type="ECO:0000256" key="5">
    <source>
        <dbReference type="RuleBase" id="RU003495"/>
    </source>
</evidence>
<comment type="subcellular location">
    <subcellularLocation>
        <location evidence="4">Cell membrane</location>
        <topology evidence="4">Lipid-anchor</topology>
    </subcellularLocation>
</comment>
<dbReference type="InterPro" id="IPR009009">
    <property type="entry name" value="RlpA-like_DPBB"/>
</dbReference>
<evidence type="ECO:0000256" key="3">
    <source>
        <dbReference type="ARBA" id="ARBA00023316"/>
    </source>
</evidence>
<proteinExistence type="inferred from homology"/>
<dbReference type="PANTHER" id="PTHR34183">
    <property type="entry name" value="ENDOLYTIC PEPTIDOGLYCAN TRANSGLYCOSYLASE RLPA"/>
    <property type="match status" value="1"/>
</dbReference>
<dbReference type="GO" id="GO:0071555">
    <property type="term" value="P:cell wall organization"/>
    <property type="evidence" value="ECO:0007669"/>
    <property type="project" value="UniProtKB-KW"/>
</dbReference>
<dbReference type="GO" id="GO:0000270">
    <property type="term" value="P:peptidoglycan metabolic process"/>
    <property type="evidence" value="ECO:0007669"/>
    <property type="project" value="UniProtKB-UniRule"/>
</dbReference>
<dbReference type="GO" id="GO:0009279">
    <property type="term" value="C:cell outer membrane"/>
    <property type="evidence" value="ECO:0007669"/>
    <property type="project" value="TreeGrafter"/>
</dbReference>
<dbReference type="AlphaFoldDB" id="A0A3N1Y7D4"/>
<dbReference type="Pfam" id="PF05036">
    <property type="entry name" value="SPOR"/>
    <property type="match status" value="1"/>
</dbReference>
<dbReference type="GO" id="GO:0042834">
    <property type="term" value="F:peptidoglycan binding"/>
    <property type="evidence" value="ECO:0007669"/>
    <property type="project" value="InterPro"/>
</dbReference>
<name>A0A3N1Y7D4_9GAMM</name>
<evidence type="ECO:0000313" key="9">
    <source>
        <dbReference type="Proteomes" id="UP000276634"/>
    </source>
</evidence>
<feature type="chain" id="PRO_5018343319" description="Endolytic peptidoglycan transglycosylase RlpA" evidence="6">
    <location>
        <begin position="19"/>
        <end position="269"/>
    </location>
</feature>
<dbReference type="HAMAP" id="MF_02071">
    <property type="entry name" value="RlpA"/>
    <property type="match status" value="1"/>
</dbReference>
<dbReference type="InterPro" id="IPR034718">
    <property type="entry name" value="RlpA"/>
</dbReference>
<dbReference type="InterPro" id="IPR036680">
    <property type="entry name" value="SPOR-like_sf"/>
</dbReference>